<feature type="disulfide bond" evidence="4">
    <location>
        <begin position="70"/>
        <end position="90"/>
    </location>
</feature>
<evidence type="ECO:0000256" key="4">
    <source>
        <dbReference type="PIRSR" id="PIRSR613273-3"/>
    </source>
</evidence>
<dbReference type="AlphaFoldDB" id="A0AAV2PTZ3"/>
<comment type="caution">
    <text evidence="7">The sequence shown here is derived from an EMBL/GenBank/DDBJ whole genome shotgun (WGS) entry which is preliminary data.</text>
</comment>
<dbReference type="GO" id="GO:0006508">
    <property type="term" value="P:proteolysis"/>
    <property type="evidence" value="ECO:0007669"/>
    <property type="project" value="TreeGrafter"/>
</dbReference>
<dbReference type="InterPro" id="IPR008993">
    <property type="entry name" value="TIMP-like_OB-fold"/>
</dbReference>
<dbReference type="InterPro" id="IPR010294">
    <property type="entry name" value="ADAMTS_spacer1"/>
</dbReference>
<dbReference type="SMART" id="SM00209">
    <property type="entry name" value="TSP1"/>
    <property type="match status" value="1"/>
</dbReference>
<dbReference type="SUPFAM" id="SSF50242">
    <property type="entry name" value="TIMP-like"/>
    <property type="match status" value="1"/>
</dbReference>
<dbReference type="Pfam" id="PF19236">
    <property type="entry name" value="ADAMTS_CR_3"/>
    <property type="match status" value="1"/>
</dbReference>
<keyword evidence="3 4" id="KW-1015">Disulfide bond</keyword>
<organism evidence="7 8">
    <name type="scientific">Meganyctiphanes norvegica</name>
    <name type="common">Northern krill</name>
    <name type="synonym">Thysanopoda norvegica</name>
    <dbReference type="NCBI Taxonomy" id="48144"/>
    <lineage>
        <taxon>Eukaryota</taxon>
        <taxon>Metazoa</taxon>
        <taxon>Ecdysozoa</taxon>
        <taxon>Arthropoda</taxon>
        <taxon>Crustacea</taxon>
        <taxon>Multicrustacea</taxon>
        <taxon>Malacostraca</taxon>
        <taxon>Eumalacostraca</taxon>
        <taxon>Eucarida</taxon>
        <taxon>Euphausiacea</taxon>
        <taxon>Euphausiidae</taxon>
        <taxon>Meganyctiphanes</taxon>
    </lineage>
</organism>
<dbReference type="GO" id="GO:0030198">
    <property type="term" value="P:extracellular matrix organization"/>
    <property type="evidence" value="ECO:0007669"/>
    <property type="project" value="InterPro"/>
</dbReference>
<protein>
    <recommendedName>
        <fullName evidence="6">NTR domain-containing protein</fullName>
    </recommendedName>
</protein>
<dbReference type="EMBL" id="CAXKWB010001093">
    <property type="protein sequence ID" value="CAL4063290.1"/>
    <property type="molecule type" value="Genomic_DNA"/>
</dbReference>
<evidence type="ECO:0000259" key="6">
    <source>
        <dbReference type="PROSITE" id="PS50189"/>
    </source>
</evidence>
<dbReference type="GO" id="GO:0005576">
    <property type="term" value="C:extracellular region"/>
    <property type="evidence" value="ECO:0007669"/>
    <property type="project" value="UniProtKB-SubCell"/>
</dbReference>
<name>A0AAV2PTZ3_MEGNR</name>
<dbReference type="PANTHER" id="PTHR13723">
    <property type="entry name" value="ADAMTS A DISINTEGRIN AND METALLOPROTEASE WITH THROMBOSPONDIN MOTIFS PROTEASE"/>
    <property type="match status" value="1"/>
</dbReference>
<reference evidence="7 8" key="1">
    <citation type="submission" date="2024-05" db="EMBL/GenBank/DDBJ databases">
        <authorList>
            <person name="Wallberg A."/>
        </authorList>
    </citation>
    <scope>NUCLEOTIDE SEQUENCE [LARGE SCALE GENOMIC DNA]</scope>
</reference>
<dbReference type="Gene3D" id="2.40.50.120">
    <property type="match status" value="1"/>
</dbReference>
<dbReference type="InterPro" id="IPR000884">
    <property type="entry name" value="TSP1_rpt"/>
</dbReference>
<dbReference type="GO" id="GO:0031012">
    <property type="term" value="C:extracellular matrix"/>
    <property type="evidence" value="ECO:0007669"/>
    <property type="project" value="TreeGrafter"/>
</dbReference>
<evidence type="ECO:0000313" key="7">
    <source>
        <dbReference type="EMBL" id="CAL4063290.1"/>
    </source>
</evidence>
<evidence type="ECO:0000256" key="2">
    <source>
        <dbReference type="ARBA" id="ARBA00022525"/>
    </source>
</evidence>
<dbReference type="InterPro" id="IPR018933">
    <property type="entry name" value="Netrin_module_non-TIMP"/>
</dbReference>
<evidence type="ECO:0000256" key="1">
    <source>
        <dbReference type="ARBA" id="ARBA00004613"/>
    </source>
</evidence>
<feature type="region of interest" description="Disordered" evidence="5">
    <location>
        <begin position="363"/>
        <end position="409"/>
    </location>
</feature>
<comment type="subcellular location">
    <subcellularLocation>
        <location evidence="1">Secreted</location>
    </subcellularLocation>
</comment>
<dbReference type="Pfam" id="PF01759">
    <property type="entry name" value="NTR"/>
    <property type="match status" value="1"/>
</dbReference>
<keyword evidence="8" id="KW-1185">Reference proteome</keyword>
<accession>A0AAV2PTZ3</accession>
<dbReference type="SUPFAM" id="SSF82895">
    <property type="entry name" value="TSP-1 type 1 repeat"/>
    <property type="match status" value="1"/>
</dbReference>
<dbReference type="PANTHER" id="PTHR13723:SF317">
    <property type="entry name" value="ADAMTS_ADAMTS-LIKE SPACER 1 DOMAIN-CONTAINING PROTEIN"/>
    <property type="match status" value="1"/>
</dbReference>
<dbReference type="InterPro" id="IPR050439">
    <property type="entry name" value="ADAMTS_ADAMTS-like"/>
</dbReference>
<feature type="domain" description="NTR" evidence="6">
    <location>
        <begin position="416"/>
        <end position="535"/>
    </location>
</feature>
<dbReference type="InterPro" id="IPR045371">
    <property type="entry name" value="ADAMTS_CR_3"/>
</dbReference>
<sequence>MVLILRYGVDGDVVVVQVMWSRGGGLSSRPSHIGPLPHLNRVMTEWANWGPWGRCIRSCGGGVRSRSRACATVFPRVMPGSGIRTSHDHCSTGDSVEYGVCGKDLPCPPGQVSGLSFRAAQCRHYNNRRVFGRLVNNWVPYTQSGINPCALVCEGEGEGIVYTFGKVTDGTHCRTDDSKDGLCVNGRCLRLSCDGRLGGVASEDMCRVCGGSNDTCTRHVGIFHSDLPSNDQPDDNQRNRQHSTMYGYYEVANIPQGATNVLVKDKSPNFLALKAENKFLLNGNWLIDWPGDVDAAGTPFSYVRTEDNSETLMALGPTKENLKLLVLLREHNPGIYYEYWTPNSNTYKFSSAIANSRRPFENEILKPTITEKPKKKKKKKKKKKDPKPGKEKHHKGKSKGESKGQRKSTSKLPITCGVCVKARRAKEKFCTSDFVSRVEVLGSDEVIGERRYEVLVHQSYKNTVPLLHKEFLWLDNPCNCPRLRTGRSYIVMGQTAITKGNEVRFVLGSGSYVKRYNPRNLARILRIRHNELKHCRPWRRDLRFQRNSDISQLSSFERIAANQTSAT</sequence>
<dbReference type="Gene3D" id="2.20.100.10">
    <property type="entry name" value="Thrombospondin type-1 (TSP1) repeat"/>
    <property type="match status" value="1"/>
</dbReference>
<proteinExistence type="predicted"/>
<dbReference type="SMART" id="SM00643">
    <property type="entry name" value="C345C"/>
    <property type="match status" value="1"/>
</dbReference>
<feature type="compositionally biased region" description="Basic residues" evidence="5">
    <location>
        <begin position="373"/>
        <end position="397"/>
    </location>
</feature>
<dbReference type="Gene3D" id="2.60.120.830">
    <property type="match status" value="1"/>
</dbReference>
<dbReference type="Pfam" id="PF05986">
    <property type="entry name" value="ADAMTS_spacer1"/>
    <property type="match status" value="1"/>
</dbReference>
<dbReference type="PROSITE" id="PS50092">
    <property type="entry name" value="TSP1"/>
    <property type="match status" value="1"/>
</dbReference>
<feature type="disulfide bond" evidence="4">
    <location>
        <begin position="55"/>
        <end position="101"/>
    </location>
</feature>
<keyword evidence="2" id="KW-0964">Secreted</keyword>
<dbReference type="InterPro" id="IPR001134">
    <property type="entry name" value="Netrin_domain"/>
</dbReference>
<dbReference type="InterPro" id="IPR013273">
    <property type="entry name" value="ADAMTS/ADAMTS-like"/>
</dbReference>
<feature type="non-terminal residue" evidence="7">
    <location>
        <position position="567"/>
    </location>
</feature>
<evidence type="ECO:0000313" key="8">
    <source>
        <dbReference type="Proteomes" id="UP001497623"/>
    </source>
</evidence>
<evidence type="ECO:0000256" key="3">
    <source>
        <dbReference type="ARBA" id="ARBA00023157"/>
    </source>
</evidence>
<dbReference type="GO" id="GO:0004222">
    <property type="term" value="F:metalloendopeptidase activity"/>
    <property type="evidence" value="ECO:0007669"/>
    <property type="project" value="TreeGrafter"/>
</dbReference>
<feature type="disulfide bond" evidence="4">
    <location>
        <begin position="59"/>
        <end position="107"/>
    </location>
</feature>
<gene>
    <name evidence="7" type="ORF">MNOR_LOCUS3253</name>
</gene>
<evidence type="ECO:0000256" key="5">
    <source>
        <dbReference type="SAM" id="MobiDB-lite"/>
    </source>
</evidence>
<feature type="compositionally biased region" description="Basic and acidic residues" evidence="5">
    <location>
        <begin position="363"/>
        <end position="372"/>
    </location>
</feature>
<dbReference type="PROSITE" id="PS50189">
    <property type="entry name" value="NTR"/>
    <property type="match status" value="1"/>
</dbReference>
<dbReference type="PRINTS" id="PR01857">
    <property type="entry name" value="ADAMTSFAMILY"/>
</dbReference>
<dbReference type="Proteomes" id="UP001497623">
    <property type="component" value="Unassembled WGS sequence"/>
</dbReference>
<dbReference type="InterPro" id="IPR036383">
    <property type="entry name" value="TSP1_rpt_sf"/>
</dbReference>